<sequence>MEFITNDGIKLNFHSFGTGQPVVLVAGFGGYQEIWHAQVEYLVGMHCRVITYDHRNHGQSQRTDQNLTIEQLTTDLADLIDYLQLQKPILIGHSMGASICYAYLSKYSNASSVMAVDQSPKMLNDPDWKFGFEDINSKNFQQKLTQPNNVHETLHGLDSQVFTVLNQAKSEFPFDRKSNHTLLFDHIQQDWRTSLFNTKIPVTLVVAKQSPYFDFHFGEFCQQKNSLITSVTMNNCGHDIMAEIPDEFNQTLRHFIFSSQRN</sequence>
<dbReference type="PANTHER" id="PTHR43194:SF2">
    <property type="entry name" value="PEROXISOMAL MEMBRANE PROTEIN LPX1"/>
    <property type="match status" value="1"/>
</dbReference>
<name>A0A4Z0JRX0_9LACO</name>
<dbReference type="InterPro" id="IPR029058">
    <property type="entry name" value="AB_hydrolase_fold"/>
</dbReference>
<dbReference type="AlphaFoldDB" id="A0A4Z0JRX0"/>
<reference evidence="2 3" key="1">
    <citation type="submission" date="2018-10" db="EMBL/GenBank/DDBJ databases">
        <title>Lactobacillus sp. R7 and Lactobacillus sp. R19 isolated from fermented mustard green product of Taiwan.</title>
        <authorList>
            <person name="Lin S.-T."/>
        </authorList>
    </citation>
    <scope>NUCLEOTIDE SEQUENCE [LARGE SCALE GENOMIC DNA]</scope>
    <source>
        <strain evidence="2 3">BCRC 81127</strain>
    </source>
</reference>
<comment type="caution">
    <text evidence="2">The sequence shown here is derived from an EMBL/GenBank/DDBJ whole genome shotgun (WGS) entry which is preliminary data.</text>
</comment>
<keyword evidence="2" id="KW-0378">Hydrolase</keyword>
<dbReference type="InterPro" id="IPR000073">
    <property type="entry name" value="AB_hydrolase_1"/>
</dbReference>
<dbReference type="RefSeq" id="WP_135371080.1">
    <property type="nucleotide sequence ID" value="NZ_RKLY01000002.1"/>
</dbReference>
<evidence type="ECO:0000313" key="2">
    <source>
        <dbReference type="EMBL" id="TGD25046.1"/>
    </source>
</evidence>
<accession>A0A4Z0JRX0</accession>
<dbReference type="PANTHER" id="PTHR43194">
    <property type="entry name" value="HYDROLASE ALPHA/BETA FOLD FAMILY"/>
    <property type="match status" value="1"/>
</dbReference>
<dbReference type="InterPro" id="IPR050228">
    <property type="entry name" value="Carboxylesterase_BioH"/>
</dbReference>
<keyword evidence="3" id="KW-1185">Reference proteome</keyword>
<dbReference type="OrthoDB" id="9805423at2"/>
<dbReference type="Gene3D" id="3.40.50.1820">
    <property type="entry name" value="alpha/beta hydrolase"/>
    <property type="match status" value="1"/>
</dbReference>
<dbReference type="EMBL" id="RKLY01000002">
    <property type="protein sequence ID" value="TGD25046.1"/>
    <property type="molecule type" value="Genomic_DNA"/>
</dbReference>
<feature type="domain" description="AB hydrolase-1" evidence="1">
    <location>
        <begin position="21"/>
        <end position="241"/>
    </location>
</feature>
<evidence type="ECO:0000259" key="1">
    <source>
        <dbReference type="Pfam" id="PF00561"/>
    </source>
</evidence>
<protein>
    <submittedName>
        <fullName evidence="2">Alpha/beta hydrolase</fullName>
    </submittedName>
</protein>
<dbReference type="Proteomes" id="UP000298021">
    <property type="component" value="Unassembled WGS sequence"/>
</dbReference>
<dbReference type="Pfam" id="PF00561">
    <property type="entry name" value="Abhydrolase_1"/>
    <property type="match status" value="1"/>
</dbReference>
<proteinExistence type="predicted"/>
<dbReference type="GO" id="GO:0016787">
    <property type="term" value="F:hydrolase activity"/>
    <property type="evidence" value="ECO:0007669"/>
    <property type="project" value="UniProtKB-KW"/>
</dbReference>
<organism evidence="2 3">
    <name type="scientific">Companilactobacillus suantsaicola</name>
    <dbReference type="NCBI Taxonomy" id="2487723"/>
    <lineage>
        <taxon>Bacteria</taxon>
        <taxon>Bacillati</taxon>
        <taxon>Bacillota</taxon>
        <taxon>Bacilli</taxon>
        <taxon>Lactobacillales</taxon>
        <taxon>Lactobacillaceae</taxon>
        <taxon>Companilactobacillus</taxon>
    </lineage>
</organism>
<gene>
    <name evidence="2" type="ORF">EGT49_00915</name>
</gene>
<dbReference type="SUPFAM" id="SSF53474">
    <property type="entry name" value="alpha/beta-Hydrolases"/>
    <property type="match status" value="1"/>
</dbReference>
<evidence type="ECO:0000313" key="3">
    <source>
        <dbReference type="Proteomes" id="UP000298021"/>
    </source>
</evidence>